<dbReference type="InterPro" id="IPR009091">
    <property type="entry name" value="RCC1/BLIP-II"/>
</dbReference>
<dbReference type="AlphaFoldDB" id="A0AA35KUR6"/>
<reference evidence="3" key="1">
    <citation type="submission" date="2022-12" db="EMBL/GenBank/DDBJ databases">
        <authorList>
            <person name="Alioto T."/>
            <person name="Alioto T."/>
            <person name="Gomez Garrido J."/>
        </authorList>
    </citation>
    <scope>NUCLEOTIDE SEQUENCE</scope>
</reference>
<evidence type="ECO:0000256" key="1">
    <source>
        <dbReference type="ARBA" id="ARBA00022737"/>
    </source>
</evidence>
<dbReference type="PANTHER" id="PTHR22870:SF408">
    <property type="entry name" value="OS09G0560450 PROTEIN"/>
    <property type="match status" value="1"/>
</dbReference>
<evidence type="ECO:0000256" key="2">
    <source>
        <dbReference type="PROSITE-ProRule" id="PRU00235"/>
    </source>
</evidence>
<accession>A0AA35KUR6</accession>
<evidence type="ECO:0000313" key="3">
    <source>
        <dbReference type="EMBL" id="CAI5784685.1"/>
    </source>
</evidence>
<dbReference type="SUPFAM" id="SSF50985">
    <property type="entry name" value="RCC1/BLIP-II"/>
    <property type="match status" value="1"/>
</dbReference>
<feature type="repeat" description="RCC1" evidence="2">
    <location>
        <begin position="46"/>
        <end position="83"/>
    </location>
</feature>
<keyword evidence="1" id="KW-0677">Repeat</keyword>
<dbReference type="PROSITE" id="PS50012">
    <property type="entry name" value="RCC1_3"/>
    <property type="match status" value="1"/>
</dbReference>
<dbReference type="Pfam" id="PF13540">
    <property type="entry name" value="RCC1_2"/>
    <property type="match status" value="1"/>
</dbReference>
<dbReference type="InterPro" id="IPR000408">
    <property type="entry name" value="Reg_chr_condens"/>
</dbReference>
<dbReference type="PANTHER" id="PTHR22870">
    <property type="entry name" value="REGULATOR OF CHROMOSOME CONDENSATION"/>
    <property type="match status" value="1"/>
</dbReference>
<organism evidence="3 4">
    <name type="scientific">Podarcis lilfordi</name>
    <name type="common">Lilford's wall lizard</name>
    <dbReference type="NCBI Taxonomy" id="74358"/>
    <lineage>
        <taxon>Eukaryota</taxon>
        <taxon>Metazoa</taxon>
        <taxon>Chordata</taxon>
        <taxon>Craniata</taxon>
        <taxon>Vertebrata</taxon>
        <taxon>Euteleostomi</taxon>
        <taxon>Lepidosauria</taxon>
        <taxon>Squamata</taxon>
        <taxon>Bifurcata</taxon>
        <taxon>Unidentata</taxon>
        <taxon>Episquamata</taxon>
        <taxon>Laterata</taxon>
        <taxon>Lacertibaenia</taxon>
        <taxon>Lacertidae</taxon>
        <taxon>Podarcis</taxon>
    </lineage>
</organism>
<gene>
    <name evidence="3" type="ORF">PODLI_1B015542</name>
</gene>
<name>A0AA35KUR6_9SAUR</name>
<evidence type="ECO:0000313" key="4">
    <source>
        <dbReference type="Proteomes" id="UP001178461"/>
    </source>
</evidence>
<dbReference type="Gene3D" id="2.130.10.30">
    <property type="entry name" value="Regulator of chromosome condensation 1/beta-lactamase-inhibitor protein II"/>
    <property type="match status" value="1"/>
</dbReference>
<protein>
    <submittedName>
        <fullName evidence="3">Uncharacterized protein</fullName>
    </submittedName>
</protein>
<keyword evidence="4" id="KW-1185">Reference proteome</keyword>
<dbReference type="EMBL" id="OX395134">
    <property type="protein sequence ID" value="CAI5784685.1"/>
    <property type="molecule type" value="Genomic_DNA"/>
</dbReference>
<dbReference type="PROSITE" id="PS00626">
    <property type="entry name" value="RCC1_2"/>
    <property type="match status" value="1"/>
</dbReference>
<sequence length="83" mass="8741">MGQGEATGSPGSAGSFYSEQIQALETQTIVHVSCGKEHSLAVRNNGRVFSWGAGAFGQLGTGELKERLIPKVPTETKCCTSVR</sequence>
<dbReference type="Proteomes" id="UP001178461">
    <property type="component" value="Chromosome 9"/>
</dbReference>
<proteinExistence type="predicted"/>
<dbReference type="InterPro" id="IPR051210">
    <property type="entry name" value="Ub_ligase/GEF_domain"/>
</dbReference>